<name>A0A4V3HWX8_COLTR</name>
<dbReference type="EMBL" id="RYZW01000015">
    <property type="protein sequence ID" value="TDZ67750.1"/>
    <property type="molecule type" value="Genomic_DNA"/>
</dbReference>
<dbReference type="AlphaFoldDB" id="A0A4V3HWX8"/>
<evidence type="ECO:0000313" key="1">
    <source>
        <dbReference type="EMBL" id="TDZ67750.1"/>
    </source>
</evidence>
<protein>
    <submittedName>
        <fullName evidence="1">Uncharacterized protein</fullName>
    </submittedName>
</protein>
<gene>
    <name evidence="1" type="ORF">CTRI78_v002647</name>
</gene>
<comment type="caution">
    <text evidence="1">The sequence shown here is derived from an EMBL/GenBank/DDBJ whole genome shotgun (WGS) entry which is preliminary data.</text>
</comment>
<organism evidence="1 2">
    <name type="scientific">Colletotrichum trifolii</name>
    <dbReference type="NCBI Taxonomy" id="5466"/>
    <lineage>
        <taxon>Eukaryota</taxon>
        <taxon>Fungi</taxon>
        <taxon>Dikarya</taxon>
        <taxon>Ascomycota</taxon>
        <taxon>Pezizomycotina</taxon>
        <taxon>Sordariomycetes</taxon>
        <taxon>Hypocreomycetidae</taxon>
        <taxon>Glomerellales</taxon>
        <taxon>Glomerellaceae</taxon>
        <taxon>Colletotrichum</taxon>
        <taxon>Colletotrichum orbiculare species complex</taxon>
    </lineage>
</organism>
<dbReference type="Proteomes" id="UP000295703">
    <property type="component" value="Unassembled WGS sequence"/>
</dbReference>
<keyword evidence="2" id="KW-1185">Reference proteome</keyword>
<proteinExistence type="predicted"/>
<reference evidence="1 2" key="1">
    <citation type="submission" date="2018-12" db="EMBL/GenBank/DDBJ databases">
        <title>Genome sequence and assembly of Colletotrichum trifolii.</title>
        <authorList>
            <person name="Gan P."/>
            <person name="Shirasu K."/>
        </authorList>
    </citation>
    <scope>NUCLEOTIDE SEQUENCE [LARGE SCALE GENOMIC DNA]</scope>
    <source>
        <strain evidence="1 2">543-2</strain>
    </source>
</reference>
<evidence type="ECO:0000313" key="2">
    <source>
        <dbReference type="Proteomes" id="UP000295703"/>
    </source>
</evidence>
<sequence>MQHSKRHVGREIRREARQLPAWAVKRRAAFRPENKAGWLAGWPDFTVDVKSGNGCGDANRGPGQHDVDDEVAQDAAHVQDGTAGSTRGLDLWKWTRGFAETRSDVVA</sequence>
<accession>A0A4V3HWX8</accession>